<keyword evidence="3" id="KW-0808">Transferase</keyword>
<dbReference type="InterPro" id="IPR040911">
    <property type="entry name" value="Exostosin_GT47"/>
</dbReference>
<feature type="non-terminal residue" evidence="7">
    <location>
        <position position="1"/>
    </location>
</feature>
<dbReference type="Pfam" id="PF03016">
    <property type="entry name" value="Exostosin_GT47"/>
    <property type="match status" value="1"/>
</dbReference>
<gene>
    <name evidence="7" type="ORF">CISIN_1g0204731mg</name>
</gene>
<dbReference type="GO" id="GO:0000139">
    <property type="term" value="C:Golgi membrane"/>
    <property type="evidence" value="ECO:0007669"/>
    <property type="project" value="UniProtKB-SubCell"/>
</dbReference>
<sequence>SGTFCKLIECFPKPEGTTCDNPVAVVEPPGDSYTRRSTFDAILARCIPVFFHPSSAYDQYQWHLPKNSSKYSVFIPMDDIRDGKVSINMTLDQVSKDDIWAMREEVIRLIPNIAYANRRSTMESLEDAFSIAVKGVLERVGNIRKITWEGKDPSIA</sequence>
<proteinExistence type="inferred from homology"/>
<dbReference type="GO" id="GO:0016757">
    <property type="term" value="F:glycosyltransferase activity"/>
    <property type="evidence" value="ECO:0007669"/>
    <property type="project" value="UniProtKB-KW"/>
</dbReference>
<dbReference type="PANTHER" id="PTHR11062">
    <property type="entry name" value="EXOSTOSIN HEPARAN SULFATE GLYCOSYLTRANSFERASE -RELATED"/>
    <property type="match status" value="1"/>
</dbReference>
<dbReference type="InterPro" id="IPR004263">
    <property type="entry name" value="Exostosin"/>
</dbReference>
<dbReference type="PANTHER" id="PTHR11062:SF282">
    <property type="entry name" value="XYLOGLUCAN GALACTOSYLTRANSFERASE GT11-RELATED"/>
    <property type="match status" value="1"/>
</dbReference>
<evidence type="ECO:0000256" key="5">
    <source>
        <dbReference type="ARBA" id="ARBA00023034"/>
    </source>
</evidence>
<reference evidence="7 8" key="1">
    <citation type="submission" date="2014-04" db="EMBL/GenBank/DDBJ databases">
        <authorList>
            <consortium name="International Citrus Genome Consortium"/>
            <person name="Gmitter F."/>
            <person name="Chen C."/>
            <person name="Farmerie W."/>
            <person name="Harkins T."/>
            <person name="Desany B."/>
            <person name="Mohiuddin M."/>
            <person name="Kodira C."/>
            <person name="Borodovsky M."/>
            <person name="Lomsadze A."/>
            <person name="Burns P."/>
            <person name="Jenkins J."/>
            <person name="Prochnik S."/>
            <person name="Shu S."/>
            <person name="Chapman J."/>
            <person name="Pitluck S."/>
            <person name="Schmutz J."/>
            <person name="Rokhsar D."/>
        </authorList>
    </citation>
    <scope>NUCLEOTIDE SEQUENCE</scope>
</reference>
<feature type="domain" description="Exostosin GT47" evidence="6">
    <location>
        <begin position="28"/>
        <end position="86"/>
    </location>
</feature>
<evidence type="ECO:0000256" key="4">
    <source>
        <dbReference type="ARBA" id="ARBA00022968"/>
    </source>
</evidence>
<protein>
    <recommendedName>
        <fullName evidence="6">Exostosin GT47 domain-containing protein</fullName>
    </recommendedName>
</protein>
<keyword evidence="4" id="KW-0812">Transmembrane</keyword>
<evidence type="ECO:0000259" key="6">
    <source>
        <dbReference type="Pfam" id="PF03016"/>
    </source>
</evidence>
<evidence type="ECO:0000256" key="1">
    <source>
        <dbReference type="ARBA" id="ARBA00004323"/>
    </source>
</evidence>
<evidence type="ECO:0000256" key="2">
    <source>
        <dbReference type="ARBA" id="ARBA00010271"/>
    </source>
</evidence>
<comment type="similarity">
    <text evidence="2">Belongs to the glycosyltransferase 47 family.</text>
</comment>
<keyword evidence="3" id="KW-0328">Glycosyltransferase</keyword>
<keyword evidence="5" id="KW-0333">Golgi apparatus</keyword>
<comment type="subcellular location">
    <subcellularLocation>
        <location evidence="1">Golgi apparatus membrane</location>
        <topology evidence="1">Single-pass type II membrane protein</topology>
    </subcellularLocation>
</comment>
<dbReference type="EMBL" id="KK785404">
    <property type="protein sequence ID" value="KDO43114.1"/>
    <property type="molecule type" value="Genomic_DNA"/>
</dbReference>
<keyword evidence="8" id="KW-1185">Reference proteome</keyword>
<keyword evidence="4" id="KW-0735">Signal-anchor</keyword>
<dbReference type="STRING" id="2711.A0A067DJD9"/>
<dbReference type="AlphaFoldDB" id="A0A067DJD9"/>
<name>A0A067DJD9_CITSI</name>
<evidence type="ECO:0000313" key="8">
    <source>
        <dbReference type="Proteomes" id="UP000027120"/>
    </source>
</evidence>
<accession>A0A067DJD9</accession>
<dbReference type="Proteomes" id="UP000027120">
    <property type="component" value="Unassembled WGS sequence"/>
</dbReference>
<evidence type="ECO:0000313" key="7">
    <source>
        <dbReference type="EMBL" id="KDO43114.1"/>
    </source>
</evidence>
<organism evidence="7 8">
    <name type="scientific">Citrus sinensis</name>
    <name type="common">Sweet orange</name>
    <name type="synonym">Citrus aurantium var. sinensis</name>
    <dbReference type="NCBI Taxonomy" id="2711"/>
    <lineage>
        <taxon>Eukaryota</taxon>
        <taxon>Viridiplantae</taxon>
        <taxon>Streptophyta</taxon>
        <taxon>Embryophyta</taxon>
        <taxon>Tracheophyta</taxon>
        <taxon>Spermatophyta</taxon>
        <taxon>Magnoliopsida</taxon>
        <taxon>eudicotyledons</taxon>
        <taxon>Gunneridae</taxon>
        <taxon>Pentapetalae</taxon>
        <taxon>rosids</taxon>
        <taxon>malvids</taxon>
        <taxon>Sapindales</taxon>
        <taxon>Rutaceae</taxon>
        <taxon>Aurantioideae</taxon>
        <taxon>Citrus</taxon>
    </lineage>
</organism>
<evidence type="ECO:0000256" key="3">
    <source>
        <dbReference type="ARBA" id="ARBA00022676"/>
    </source>
</evidence>